<dbReference type="InterPro" id="IPR049049">
    <property type="entry name" value="Beta-AFase-like_GH127_C"/>
</dbReference>
<keyword evidence="5" id="KW-1185">Reference proteome</keyword>
<evidence type="ECO:0000313" key="4">
    <source>
        <dbReference type="EMBL" id="MCW0481841.1"/>
    </source>
</evidence>
<dbReference type="InterPro" id="IPR049174">
    <property type="entry name" value="Beta-AFase-like"/>
</dbReference>
<dbReference type="Pfam" id="PF07944">
    <property type="entry name" value="Beta-AFase-like_GH127_cat"/>
    <property type="match status" value="1"/>
</dbReference>
<dbReference type="InterPro" id="IPR008928">
    <property type="entry name" value="6-hairpin_glycosidase_sf"/>
</dbReference>
<dbReference type="InterPro" id="IPR012878">
    <property type="entry name" value="Beta-AFase-like_GH127_cat"/>
</dbReference>
<gene>
    <name evidence="4" type="ORF">N2K84_03805</name>
</gene>
<comment type="caution">
    <text evidence="4">The sequence shown here is derived from an EMBL/GenBank/DDBJ whole genome shotgun (WGS) entry which is preliminary data.</text>
</comment>
<dbReference type="PANTHER" id="PTHR43465:SF1">
    <property type="entry name" value="NON-REDUCING END BETA-L-ARABINOFURANOSIDASE"/>
    <property type="match status" value="1"/>
</dbReference>
<dbReference type="InterPro" id="IPR049046">
    <property type="entry name" value="Beta-AFase-like_GH127_middle"/>
</dbReference>
<evidence type="ECO:0000313" key="5">
    <source>
        <dbReference type="Proteomes" id="UP001163821"/>
    </source>
</evidence>
<dbReference type="EMBL" id="JAPAAF010000003">
    <property type="protein sequence ID" value="MCW0481841.1"/>
    <property type="molecule type" value="Genomic_DNA"/>
</dbReference>
<feature type="domain" description="Non-reducing end beta-L-arabinofuranosidase-like GH127 C-terminal" evidence="3">
    <location>
        <begin position="563"/>
        <end position="677"/>
    </location>
</feature>
<dbReference type="PANTHER" id="PTHR43465">
    <property type="entry name" value="DUF1680 DOMAIN PROTEIN (AFU_ORTHOLOGUE AFUA_1G08910)"/>
    <property type="match status" value="1"/>
</dbReference>
<name>A0AA41Y5E4_9BACT</name>
<sequence length="680" mass="76781">MNLKEIMKPALAAIFAMGVLGISAQDKSLVDTSHSPFAKLSAVNMTDVKWTDGFWAERFHVCEHNMVPHMMDMYMNDSISHGFANFEIAAGLKHGTHVGPPFHDGDFYKMLEALIMVNAMNPVQQTEQKIDSIIGIIARTQRADGYIHTPVMIKTRENPDEKAEFAERMDFETYNMGHLMTAACVHYRLTGKKNLLDVAVKATDFLYRYYKEHAHELAQNAICPSHYMGVAEMYRTLGEPRYLELLKGLIDIRSMVEHGRDHNQDRILFREQTKAQGHAVRANYLYAGVADVFAETGDDSLMTALDAIWHDLVETKMYITGACGALYDGVSPNGTTYDQPSIQLVHQAYGQDFELPNLTAHNESCANIGNVLWNWRMLQVTGKASYADVMEQVMYNSLLAAVSLDGKRHFYTNPLAVSDDLPYELRWSKDREEYISYCNCCPPNTIRTVAQIHNYMYSISDEGLWVNFYGGNKLKTVLADESALELEQVTDYPWDGNVKLKINKAPKKEFALFVRIPAWSADAAITINGKPADGKNQPGTYRELSRTWEKEDVVEINFPMEARLIEANPLVEETRNQVAVQRGPVVYCLEAVDLPEQVGIHEVAIPVDSQFKPVPLTVAGGSFMALQGEVKKLDAADWSNTLYRPVSSRNDERITINLIPYYAWNNRGKSDMSVWIPLAR</sequence>
<dbReference type="Proteomes" id="UP001163821">
    <property type="component" value="Unassembled WGS sequence"/>
</dbReference>
<dbReference type="RefSeq" id="WP_282590451.1">
    <property type="nucleotide sequence ID" value="NZ_JAPAAF010000003.1"/>
</dbReference>
<dbReference type="SUPFAM" id="SSF48208">
    <property type="entry name" value="Six-hairpin glycosidases"/>
    <property type="match status" value="1"/>
</dbReference>
<feature type="domain" description="Non-reducing end beta-L-arabinofuranosidase-like GH127 middle" evidence="2">
    <location>
        <begin position="464"/>
        <end position="560"/>
    </location>
</feature>
<evidence type="ECO:0000259" key="2">
    <source>
        <dbReference type="Pfam" id="PF20736"/>
    </source>
</evidence>
<proteinExistence type="predicted"/>
<keyword evidence="4" id="KW-0378">Hydrolase</keyword>
<evidence type="ECO:0000259" key="1">
    <source>
        <dbReference type="Pfam" id="PF07944"/>
    </source>
</evidence>
<accession>A0AA41Y5E4</accession>
<dbReference type="Pfam" id="PF20737">
    <property type="entry name" value="Glyco_hydro127C"/>
    <property type="match status" value="1"/>
</dbReference>
<protein>
    <submittedName>
        <fullName evidence="4">Glycoside hydrolase family 127 protein</fullName>
    </submittedName>
</protein>
<dbReference type="GO" id="GO:0005975">
    <property type="term" value="P:carbohydrate metabolic process"/>
    <property type="evidence" value="ECO:0007669"/>
    <property type="project" value="InterPro"/>
</dbReference>
<dbReference type="AlphaFoldDB" id="A0AA41Y5E4"/>
<evidence type="ECO:0000259" key="3">
    <source>
        <dbReference type="Pfam" id="PF20737"/>
    </source>
</evidence>
<dbReference type="Pfam" id="PF20736">
    <property type="entry name" value="Glyco_hydro127M"/>
    <property type="match status" value="1"/>
</dbReference>
<reference evidence="4" key="1">
    <citation type="submission" date="2022-10" db="EMBL/GenBank/DDBJ databases">
        <title>Gaoshiqiia sediminis gen. nov., sp. nov., isolated from coastal sediment.</title>
        <authorList>
            <person name="Yu W.X."/>
            <person name="Mu D.S."/>
            <person name="Du J.Z."/>
            <person name="Liang Y.Q."/>
        </authorList>
    </citation>
    <scope>NUCLEOTIDE SEQUENCE</scope>
    <source>
        <strain evidence="4">A06</strain>
    </source>
</reference>
<dbReference type="Gene3D" id="1.50.10.20">
    <property type="match status" value="1"/>
</dbReference>
<dbReference type="GO" id="GO:0016787">
    <property type="term" value="F:hydrolase activity"/>
    <property type="evidence" value="ECO:0007669"/>
    <property type="project" value="UniProtKB-KW"/>
</dbReference>
<feature type="domain" description="Non-reducing end beta-L-arabinofuranosidase-like GH127 catalytic" evidence="1">
    <location>
        <begin position="47"/>
        <end position="453"/>
    </location>
</feature>
<organism evidence="4 5">
    <name type="scientific">Gaoshiqia sediminis</name>
    <dbReference type="NCBI Taxonomy" id="2986998"/>
    <lineage>
        <taxon>Bacteria</taxon>
        <taxon>Pseudomonadati</taxon>
        <taxon>Bacteroidota</taxon>
        <taxon>Bacteroidia</taxon>
        <taxon>Marinilabiliales</taxon>
        <taxon>Prolixibacteraceae</taxon>
        <taxon>Gaoshiqia</taxon>
    </lineage>
</organism>